<evidence type="ECO:0000256" key="2">
    <source>
        <dbReference type="SAM" id="Phobius"/>
    </source>
</evidence>
<evidence type="ECO:0000313" key="3">
    <source>
        <dbReference type="EMBL" id="GGM90163.1"/>
    </source>
</evidence>
<reference evidence="4" key="1">
    <citation type="journal article" date="2019" name="Int. J. Syst. Evol. Microbiol.">
        <title>The Global Catalogue of Microorganisms (GCM) 10K type strain sequencing project: providing services to taxonomists for standard genome sequencing and annotation.</title>
        <authorList>
            <consortium name="The Broad Institute Genomics Platform"/>
            <consortium name="The Broad Institute Genome Sequencing Center for Infectious Disease"/>
            <person name="Wu L."/>
            <person name="Ma J."/>
        </authorList>
    </citation>
    <scope>NUCLEOTIDE SEQUENCE [LARGE SCALE GENOMIC DNA]</scope>
    <source>
        <strain evidence="4">JCM 1365</strain>
    </source>
</reference>
<dbReference type="RefSeq" id="WP_030201566.1">
    <property type="nucleotide sequence ID" value="NZ_BMNZ01000002.1"/>
</dbReference>
<keyword evidence="4" id="KW-1185">Reference proteome</keyword>
<gene>
    <name evidence="3" type="ORF">GCM10009721_14460</name>
</gene>
<dbReference type="Proteomes" id="UP000623461">
    <property type="component" value="Unassembled WGS sequence"/>
</dbReference>
<accession>A0ABQ2HVI4</accession>
<protein>
    <submittedName>
        <fullName evidence="3">Uncharacterized protein</fullName>
    </submittedName>
</protein>
<keyword evidence="2" id="KW-0472">Membrane</keyword>
<evidence type="ECO:0000313" key="4">
    <source>
        <dbReference type="Proteomes" id="UP000623461"/>
    </source>
</evidence>
<feature type="transmembrane region" description="Helical" evidence="2">
    <location>
        <begin position="45"/>
        <end position="64"/>
    </location>
</feature>
<sequence length="304" mass="30903">MTDTIEKQVRDGLARLRDAAPAEHFDPADDLARGRAARRNARSRVLAGAAASVTAVAVAGGLWVQGGGAPTPGPARSAAATAAVTRSTPLPATSTPPGTPETTPASLTTDLLGARMAAVVQAHASGAGRYLGGWGDGSSGSGTRTSMKDSKIARFEITIAWGRKGSTSLGGVHVGSASARFLRDEGPTATLDCGGEFTDSPSVCRLVRREPDGSRLHYGSTGTTRAASLTYADGRTAYVSVTAREGGNSLTATTAPLPSKAELLAIVADPRLLWDAPLLDSSSGDPDGRIPWSTPPAGSTGSTR</sequence>
<feature type="region of interest" description="Disordered" evidence="1">
    <location>
        <begin position="70"/>
        <end position="106"/>
    </location>
</feature>
<organism evidence="3 4">
    <name type="scientific">Terrabacter tumescens</name>
    <dbReference type="NCBI Taxonomy" id="60443"/>
    <lineage>
        <taxon>Bacteria</taxon>
        <taxon>Bacillati</taxon>
        <taxon>Actinomycetota</taxon>
        <taxon>Actinomycetes</taxon>
        <taxon>Micrococcales</taxon>
        <taxon>Intrasporangiaceae</taxon>
        <taxon>Terrabacter</taxon>
    </lineage>
</organism>
<proteinExistence type="predicted"/>
<comment type="caution">
    <text evidence="3">The sequence shown here is derived from an EMBL/GenBank/DDBJ whole genome shotgun (WGS) entry which is preliminary data.</text>
</comment>
<name>A0ABQ2HVI4_9MICO</name>
<dbReference type="EMBL" id="BMNZ01000002">
    <property type="protein sequence ID" value="GGM90163.1"/>
    <property type="molecule type" value="Genomic_DNA"/>
</dbReference>
<feature type="region of interest" description="Disordered" evidence="1">
    <location>
        <begin position="278"/>
        <end position="304"/>
    </location>
</feature>
<evidence type="ECO:0000256" key="1">
    <source>
        <dbReference type="SAM" id="MobiDB-lite"/>
    </source>
</evidence>
<feature type="compositionally biased region" description="Low complexity" evidence="1">
    <location>
        <begin position="74"/>
        <end position="106"/>
    </location>
</feature>
<keyword evidence="2" id="KW-0812">Transmembrane</keyword>
<keyword evidence="2" id="KW-1133">Transmembrane helix</keyword>